<name>A0A8S5THB6_9CAUD</name>
<proteinExistence type="predicted"/>
<reference evidence="1" key="1">
    <citation type="journal article" date="2021" name="Proc. Natl. Acad. Sci. U.S.A.">
        <title>A Catalog of Tens of Thousands of Viruses from Human Metagenomes Reveals Hidden Associations with Chronic Diseases.</title>
        <authorList>
            <person name="Tisza M.J."/>
            <person name="Buck C.B."/>
        </authorList>
    </citation>
    <scope>NUCLEOTIDE SEQUENCE</scope>
    <source>
        <strain evidence="1">CtIty1</strain>
    </source>
</reference>
<sequence>MAYYTTNILSTDIYKVTDFIEGLKAKYIDIPEDTLVLGVYGYLSSIFGNLAENTAIMASEYSMEAIPTKAKYERNVISHALALGINSITAKPAQIEVTINLPESQMVANMKNNKFVIDKEYVFYIGETTKYPYVLDYDIIVTRHHLPTGEVVYTAAYELTDTNKLSSVTNPYLPYLGAVNISGDRMISIKTTIRQVTHTQIYKKIIVNNPLETKILNFTFEDQLAYFYVMVSEEQDDGTYKEAVYYEPIYDGLYDYTTDSNKNFINYMYLDEKTIRLRFNRENQPRRNAEITVHVFTTLGSKCNFKLNQYQELMSYKSDKYPYMGMYLVLMSASDSQYGDDKLTIDELKQAIPAEALSRGSISTYTDLDNFFNSLQRDDCRLYLLRKVHNQIERLYYVYLMMKDGDNIVPTNTITTDLDADVFSNNNKNNMIIRPGAKFYADPVTGTIKNVTADDEATINSMDDNGFLYMNPYLMCINKSPFYVSYYLTLVNYYRSLYFEYVNNSSLIQFVATTVHAHREYYDDYDTFKIDMTCYQSIGTDFQLVKYEEDGVTIAELNFKVYAVLYRTDSEGNEYPFKYLESNLLSYNQNGYQYDLQFKFKLNDIISSKDTYIYSPSGMHNIKNGKDLGTYLPTNVKVKFFFVAKEDKEYGKTYEINKKKGNLDDIIPGLDGWSLLNVYSAGDAGLDIFYDYSDFNNSYIALSKDEEAGTYGYRIHKMPVVRYTYLNSNERINKLVEMIDERRLYIQQATFLLEDSFGIDYKFFNTYGPSKMYNIDKESNIDKINLSLKFEIKFQSKEEASSVLDDITNSIKEYIEDMNNLTDLHMPNLITYITNIYREQIVYIKFIGLNNYESLHQSIYKNPQLEDNYFKETQTVPEFINVNTLRDDKPDITYKIVE</sequence>
<evidence type="ECO:0000313" key="1">
    <source>
        <dbReference type="EMBL" id="DAF62383.1"/>
    </source>
</evidence>
<accession>A0A8S5THB6</accession>
<dbReference type="EMBL" id="BK032823">
    <property type="protein sequence ID" value="DAF62383.1"/>
    <property type="molecule type" value="Genomic_DNA"/>
</dbReference>
<protein>
    <submittedName>
        <fullName evidence="1">Uncharacterized protein</fullName>
    </submittedName>
</protein>
<organism evidence="1">
    <name type="scientific">Myoviridae sp. ctIty1</name>
    <dbReference type="NCBI Taxonomy" id="2827673"/>
    <lineage>
        <taxon>Viruses</taxon>
        <taxon>Duplodnaviria</taxon>
        <taxon>Heunggongvirae</taxon>
        <taxon>Uroviricota</taxon>
        <taxon>Caudoviricetes</taxon>
    </lineage>
</organism>